<evidence type="ECO:0000313" key="1">
    <source>
        <dbReference type="EMBL" id="QPG06562.1"/>
    </source>
</evidence>
<gene>
    <name evidence="1" type="ORF">IT774_05155</name>
</gene>
<proteinExistence type="predicted"/>
<dbReference type="RefSeq" id="WP_195811638.1">
    <property type="nucleotide sequence ID" value="NZ_CP064795.1"/>
</dbReference>
<keyword evidence="2" id="KW-1185">Reference proteome</keyword>
<dbReference type="EMBL" id="CP064795">
    <property type="protein sequence ID" value="QPG06562.1"/>
    <property type="molecule type" value="Genomic_DNA"/>
</dbReference>
<name>A0A7S9HE28_9ALTE</name>
<accession>A0A7S9HE28</accession>
<protein>
    <submittedName>
        <fullName evidence="1">Uncharacterized protein</fullName>
    </submittedName>
</protein>
<dbReference type="KEGG" id="smaa:IT774_05155"/>
<sequence length="70" mass="8009">MAENWAAVGWFLDVDDLFDVHGHWFKGLDIKAIYYDAQMSGRSYTPDDYAKLRILGKTAAAELNKKNNNK</sequence>
<reference evidence="1 2" key="1">
    <citation type="submission" date="2020-11" db="EMBL/GenBank/DDBJ databases">
        <title>Complete genome sequence for Salinimonas sp. strain G2-b.</title>
        <authorList>
            <person name="Park S.-J."/>
        </authorList>
    </citation>
    <scope>NUCLEOTIDE SEQUENCE [LARGE SCALE GENOMIC DNA]</scope>
    <source>
        <strain evidence="1 2">G2-b</strain>
    </source>
</reference>
<dbReference type="AlphaFoldDB" id="A0A7S9HE28"/>
<dbReference type="Proteomes" id="UP000595095">
    <property type="component" value="Chromosome"/>
</dbReference>
<evidence type="ECO:0000313" key="2">
    <source>
        <dbReference type="Proteomes" id="UP000595095"/>
    </source>
</evidence>
<organism evidence="1 2">
    <name type="scientific">Salinimonas marina</name>
    <dbReference type="NCBI Taxonomy" id="2785918"/>
    <lineage>
        <taxon>Bacteria</taxon>
        <taxon>Pseudomonadati</taxon>
        <taxon>Pseudomonadota</taxon>
        <taxon>Gammaproteobacteria</taxon>
        <taxon>Alteromonadales</taxon>
        <taxon>Alteromonadaceae</taxon>
        <taxon>Alteromonas/Salinimonas group</taxon>
        <taxon>Salinimonas</taxon>
    </lineage>
</organism>